<evidence type="ECO:0000256" key="1">
    <source>
        <dbReference type="SAM" id="MobiDB-lite"/>
    </source>
</evidence>
<accession>A0A9P5P5N3</accession>
<gene>
    <name evidence="2" type="ORF">BDP27DRAFT_1373692</name>
</gene>
<protein>
    <submittedName>
        <fullName evidence="2">Uncharacterized protein</fullName>
    </submittedName>
</protein>
<dbReference type="AlphaFoldDB" id="A0A9P5P5N3"/>
<reference evidence="2" key="1">
    <citation type="submission" date="2020-11" db="EMBL/GenBank/DDBJ databases">
        <authorList>
            <consortium name="DOE Joint Genome Institute"/>
            <person name="Ahrendt S."/>
            <person name="Riley R."/>
            <person name="Andreopoulos W."/>
            <person name="Labutti K."/>
            <person name="Pangilinan J."/>
            <person name="Ruiz-Duenas F.J."/>
            <person name="Barrasa J.M."/>
            <person name="Sanchez-Garcia M."/>
            <person name="Camarero S."/>
            <person name="Miyauchi S."/>
            <person name="Serrano A."/>
            <person name="Linde D."/>
            <person name="Babiker R."/>
            <person name="Drula E."/>
            <person name="Ayuso-Fernandez I."/>
            <person name="Pacheco R."/>
            <person name="Padilla G."/>
            <person name="Ferreira P."/>
            <person name="Barriuso J."/>
            <person name="Kellner H."/>
            <person name="Castanera R."/>
            <person name="Alfaro M."/>
            <person name="Ramirez L."/>
            <person name="Pisabarro A.G."/>
            <person name="Kuo A."/>
            <person name="Tritt A."/>
            <person name="Lipzen A."/>
            <person name="He G."/>
            <person name="Yan M."/>
            <person name="Ng V."/>
            <person name="Cullen D."/>
            <person name="Martin F."/>
            <person name="Rosso M.-N."/>
            <person name="Henrissat B."/>
            <person name="Hibbett D."/>
            <person name="Martinez A.T."/>
            <person name="Grigoriev I.V."/>
        </authorList>
    </citation>
    <scope>NUCLEOTIDE SEQUENCE</scope>
    <source>
        <strain evidence="2">AH 40177</strain>
    </source>
</reference>
<evidence type="ECO:0000313" key="3">
    <source>
        <dbReference type="Proteomes" id="UP000772434"/>
    </source>
</evidence>
<dbReference type="OrthoDB" id="3130032at2759"/>
<dbReference type="Proteomes" id="UP000772434">
    <property type="component" value="Unassembled WGS sequence"/>
</dbReference>
<evidence type="ECO:0000313" key="2">
    <source>
        <dbReference type="EMBL" id="KAF9049413.1"/>
    </source>
</evidence>
<organism evidence="2 3">
    <name type="scientific">Rhodocollybia butyracea</name>
    <dbReference type="NCBI Taxonomy" id="206335"/>
    <lineage>
        <taxon>Eukaryota</taxon>
        <taxon>Fungi</taxon>
        <taxon>Dikarya</taxon>
        <taxon>Basidiomycota</taxon>
        <taxon>Agaricomycotina</taxon>
        <taxon>Agaricomycetes</taxon>
        <taxon>Agaricomycetidae</taxon>
        <taxon>Agaricales</taxon>
        <taxon>Marasmiineae</taxon>
        <taxon>Omphalotaceae</taxon>
        <taxon>Rhodocollybia</taxon>
    </lineage>
</organism>
<keyword evidence="3" id="KW-1185">Reference proteome</keyword>
<comment type="caution">
    <text evidence="2">The sequence shown here is derived from an EMBL/GenBank/DDBJ whole genome shotgun (WGS) entry which is preliminary data.</text>
</comment>
<feature type="region of interest" description="Disordered" evidence="1">
    <location>
        <begin position="33"/>
        <end position="70"/>
    </location>
</feature>
<proteinExistence type="predicted"/>
<name>A0A9P5P5N3_9AGAR</name>
<dbReference type="EMBL" id="JADNRY010000477">
    <property type="protein sequence ID" value="KAF9049413.1"/>
    <property type="molecule type" value="Genomic_DNA"/>
</dbReference>
<sequence>MANLGRISPLLIDAVREGGINIIPNFGMTAQQEKKGYIQHTSRSQTEPESEIHPSGLNSLTLAPPQVDVDPDDAQVRMETTIIGRMAEHIYHLESQLAAWDGFSEAPPPTYAPEGKKAATTIFRLSSPRQSEERDKQMQKASTDYSFIPMLDYELGMTNS</sequence>